<gene>
    <name evidence="1" type="ORF">V6N11_039778</name>
</gene>
<dbReference type="Proteomes" id="UP001396334">
    <property type="component" value="Unassembled WGS sequence"/>
</dbReference>
<protein>
    <submittedName>
        <fullName evidence="1">Uncharacterized protein</fullName>
    </submittedName>
</protein>
<keyword evidence="2" id="KW-1185">Reference proteome</keyword>
<evidence type="ECO:0000313" key="2">
    <source>
        <dbReference type="Proteomes" id="UP001396334"/>
    </source>
</evidence>
<name>A0ABR2RFU5_9ROSI</name>
<reference evidence="1 2" key="1">
    <citation type="journal article" date="2024" name="G3 (Bethesda)">
        <title>Genome assembly of Hibiscus sabdariffa L. provides insights into metabolisms of medicinal natural products.</title>
        <authorList>
            <person name="Kim T."/>
        </authorList>
    </citation>
    <scope>NUCLEOTIDE SEQUENCE [LARGE SCALE GENOMIC DNA]</scope>
    <source>
        <strain evidence="1">TK-2024</strain>
        <tissue evidence="1">Old leaves</tissue>
    </source>
</reference>
<dbReference type="EMBL" id="JBBPBN010000022">
    <property type="protein sequence ID" value="KAK9011693.1"/>
    <property type="molecule type" value="Genomic_DNA"/>
</dbReference>
<sequence>MPSSSNILEDPRLPKKMCRRDEVPHNMRNVFLAFPIPSNPKPLAQMEYLYPLKDDEINLMEDDVQIDEINGVPSITFLEIVQSLTLKSLDLTLVVKDLDRRLGYNTVHNIIFNIWKASHSLKLIDIDND</sequence>
<accession>A0ABR2RFU5</accession>
<evidence type="ECO:0000313" key="1">
    <source>
        <dbReference type="EMBL" id="KAK9011693.1"/>
    </source>
</evidence>
<comment type="caution">
    <text evidence="1">The sequence shown here is derived from an EMBL/GenBank/DDBJ whole genome shotgun (WGS) entry which is preliminary data.</text>
</comment>
<organism evidence="1 2">
    <name type="scientific">Hibiscus sabdariffa</name>
    <name type="common">roselle</name>
    <dbReference type="NCBI Taxonomy" id="183260"/>
    <lineage>
        <taxon>Eukaryota</taxon>
        <taxon>Viridiplantae</taxon>
        <taxon>Streptophyta</taxon>
        <taxon>Embryophyta</taxon>
        <taxon>Tracheophyta</taxon>
        <taxon>Spermatophyta</taxon>
        <taxon>Magnoliopsida</taxon>
        <taxon>eudicotyledons</taxon>
        <taxon>Gunneridae</taxon>
        <taxon>Pentapetalae</taxon>
        <taxon>rosids</taxon>
        <taxon>malvids</taxon>
        <taxon>Malvales</taxon>
        <taxon>Malvaceae</taxon>
        <taxon>Malvoideae</taxon>
        <taxon>Hibiscus</taxon>
    </lineage>
</organism>
<proteinExistence type="predicted"/>